<evidence type="ECO:0000259" key="7">
    <source>
        <dbReference type="Pfam" id="PF00441"/>
    </source>
</evidence>
<dbReference type="Gene3D" id="1.20.140.10">
    <property type="entry name" value="Butyryl-CoA Dehydrogenase, subunit A, domain 3"/>
    <property type="match status" value="1"/>
</dbReference>
<dbReference type="eggNOG" id="COG1960">
    <property type="taxonomic scope" value="Bacteria"/>
</dbReference>
<dbReference type="InterPro" id="IPR046373">
    <property type="entry name" value="Acyl-CoA_Oxase/DH_mid-dom_sf"/>
</dbReference>
<dbReference type="GeneID" id="92871765"/>
<evidence type="ECO:0000259" key="8">
    <source>
        <dbReference type="Pfam" id="PF02770"/>
    </source>
</evidence>
<dbReference type="InterPro" id="IPR036250">
    <property type="entry name" value="AcylCo_DH-like_C"/>
</dbReference>
<evidence type="ECO:0000256" key="5">
    <source>
        <dbReference type="ARBA" id="ARBA00023002"/>
    </source>
</evidence>
<dbReference type="SUPFAM" id="SSF47203">
    <property type="entry name" value="Acyl-CoA dehydrogenase C-terminal domain-like"/>
    <property type="match status" value="1"/>
</dbReference>
<comment type="similarity">
    <text evidence="2 6">Belongs to the acyl-CoA dehydrogenase family.</text>
</comment>
<keyword evidence="3 6" id="KW-0285">Flavoprotein</keyword>
<keyword evidence="4 6" id="KW-0274">FAD</keyword>
<evidence type="ECO:0000256" key="1">
    <source>
        <dbReference type="ARBA" id="ARBA00001974"/>
    </source>
</evidence>
<reference evidence="9 10" key="1">
    <citation type="journal article" date="2010" name="Cell Res.">
        <title>Complete genome sequence of the rifamycin SV-producing Amycolatopsis mediterranei U32 revealed its genetic characteristics in phylogeny and metabolism.</title>
        <authorList>
            <person name="Zhao W."/>
            <person name="Zhong Y."/>
            <person name="Yuan H."/>
            <person name="Wang J."/>
            <person name="Zheng H."/>
            <person name="Wang Y."/>
            <person name="Cen X."/>
            <person name="Xu F."/>
            <person name="Bai J."/>
            <person name="Han X."/>
            <person name="Lu G."/>
            <person name="Zhu Y."/>
            <person name="Shao Z."/>
            <person name="Yan H."/>
            <person name="Li C."/>
            <person name="Peng N."/>
            <person name="Zhang Z."/>
            <person name="Zhang Y."/>
            <person name="Lin W."/>
            <person name="Fan Y."/>
            <person name="Qin Z."/>
            <person name="Hu Y."/>
            <person name="Zhu B."/>
            <person name="Wang S."/>
            <person name="Ding X."/>
            <person name="Zhao G.P."/>
        </authorList>
    </citation>
    <scope>NUCLEOTIDE SEQUENCE [LARGE SCALE GENOMIC DNA]</scope>
    <source>
        <strain evidence="10">U-32</strain>
    </source>
</reference>
<dbReference type="GO" id="GO:0050660">
    <property type="term" value="F:flavin adenine dinucleotide binding"/>
    <property type="evidence" value="ECO:0007669"/>
    <property type="project" value="InterPro"/>
</dbReference>
<dbReference type="PANTHER" id="PTHR48083:SF2">
    <property type="entry name" value="MEDIUM-CHAIN SPECIFIC ACYL-COA DEHYDROGENASE, MITOCHONDRIAL"/>
    <property type="match status" value="1"/>
</dbReference>
<dbReference type="Pfam" id="PF00441">
    <property type="entry name" value="Acyl-CoA_dh_1"/>
    <property type="match status" value="1"/>
</dbReference>
<dbReference type="KEGG" id="amd:AMED_4032"/>
<keyword evidence="5 6" id="KW-0560">Oxidoreductase</keyword>
<gene>
    <name evidence="9" type="ordered locus">AMED_4032</name>
</gene>
<dbReference type="InterPro" id="IPR009100">
    <property type="entry name" value="AcylCoA_DH/oxidase_NM_dom_sf"/>
</dbReference>
<evidence type="ECO:0000256" key="3">
    <source>
        <dbReference type="ARBA" id="ARBA00022630"/>
    </source>
</evidence>
<organism evidence="9 10">
    <name type="scientific">Amycolatopsis mediterranei (strain U-32)</name>
    <dbReference type="NCBI Taxonomy" id="749927"/>
    <lineage>
        <taxon>Bacteria</taxon>
        <taxon>Bacillati</taxon>
        <taxon>Actinomycetota</taxon>
        <taxon>Actinomycetes</taxon>
        <taxon>Pseudonocardiales</taxon>
        <taxon>Pseudonocardiaceae</taxon>
        <taxon>Amycolatopsis</taxon>
    </lineage>
</organism>
<dbReference type="OrthoDB" id="3458133at2"/>
<dbReference type="EMBL" id="CP002000">
    <property type="protein sequence ID" value="ADJ45809.1"/>
    <property type="molecule type" value="Genomic_DNA"/>
</dbReference>
<protein>
    <submittedName>
        <fullName evidence="9">Acyl-CoA dehydrogenase</fullName>
    </submittedName>
</protein>
<dbReference type="GO" id="GO:0003995">
    <property type="term" value="F:acyl-CoA dehydrogenase activity"/>
    <property type="evidence" value="ECO:0007669"/>
    <property type="project" value="TreeGrafter"/>
</dbReference>
<accession>A0A0H3D8E2</accession>
<dbReference type="GO" id="GO:0033539">
    <property type="term" value="P:fatty acid beta-oxidation using acyl-CoA dehydrogenase"/>
    <property type="evidence" value="ECO:0007669"/>
    <property type="project" value="TreeGrafter"/>
</dbReference>
<dbReference type="InterPro" id="IPR009075">
    <property type="entry name" value="AcylCo_DH/oxidase_C"/>
</dbReference>
<dbReference type="GO" id="GO:0005737">
    <property type="term" value="C:cytoplasm"/>
    <property type="evidence" value="ECO:0007669"/>
    <property type="project" value="TreeGrafter"/>
</dbReference>
<comment type="cofactor">
    <cofactor evidence="1 6">
        <name>FAD</name>
        <dbReference type="ChEBI" id="CHEBI:57692"/>
    </cofactor>
</comment>
<dbReference type="InterPro" id="IPR006091">
    <property type="entry name" value="Acyl-CoA_Oxase/DH_mid-dom"/>
</dbReference>
<dbReference type="Pfam" id="PF02770">
    <property type="entry name" value="Acyl-CoA_dh_M"/>
    <property type="match status" value="1"/>
</dbReference>
<dbReference type="SUPFAM" id="SSF56645">
    <property type="entry name" value="Acyl-CoA dehydrogenase NM domain-like"/>
    <property type="match status" value="1"/>
</dbReference>
<name>A0A0H3D8E2_AMYMU</name>
<dbReference type="AlphaFoldDB" id="A0A0H3D8E2"/>
<dbReference type="PATRIC" id="fig|749927.5.peg.4170"/>
<sequence>MTATVLDERLGTLRDAAREWGAEFRTAGAGLDTDPDGVGAHLDLAGVRCLATMLVPAEFGGAGLALGAHRFHGMTAIERTVVLEELARGDAGLMLASPGASMSGVLVDVLADREQKEWFYGRLLERPTWTFFALTEPDRGSDATALETALKTSPDGGGPHRLDGRKKYVGNAARAALGVVFARTGPGPLGVTAVLVDTADPGFRAEPIESLGLRAARICELTLDGVAVPAERVLGRDRSPARRGMWACVQTFNRLRPGVAAIAVGIAAAAHDYVRAERGPLGRGEADRLDRLGRRIEGVRHLVQLSAIEVDADGSRGHLASAAKAEACRLAEEATLEACGFFGPRARWEHPALDKLVRDARGVEFMEGAGNIQKLTVFQGLVAGKVGRGDPFPAHAGNSSTGGSSCR</sequence>
<evidence type="ECO:0000256" key="2">
    <source>
        <dbReference type="ARBA" id="ARBA00009347"/>
    </source>
</evidence>
<dbReference type="Gene3D" id="1.10.540.10">
    <property type="entry name" value="Acyl-CoA dehydrogenase/oxidase, N-terminal domain"/>
    <property type="match status" value="1"/>
</dbReference>
<evidence type="ECO:0000256" key="4">
    <source>
        <dbReference type="ARBA" id="ARBA00022827"/>
    </source>
</evidence>
<dbReference type="HOGENOM" id="CLU_018204_3_6_11"/>
<dbReference type="InterPro" id="IPR050741">
    <property type="entry name" value="Acyl-CoA_dehydrogenase"/>
</dbReference>
<dbReference type="Gene3D" id="2.40.110.10">
    <property type="entry name" value="Butyryl-CoA Dehydrogenase, subunit A, domain 2"/>
    <property type="match status" value="1"/>
</dbReference>
<dbReference type="PANTHER" id="PTHR48083">
    <property type="entry name" value="MEDIUM-CHAIN SPECIFIC ACYL-COA DEHYDROGENASE, MITOCHONDRIAL-RELATED"/>
    <property type="match status" value="1"/>
</dbReference>
<dbReference type="InterPro" id="IPR037069">
    <property type="entry name" value="AcylCoA_DH/ox_N_sf"/>
</dbReference>
<evidence type="ECO:0000313" key="10">
    <source>
        <dbReference type="Proteomes" id="UP000000328"/>
    </source>
</evidence>
<feature type="domain" description="Acyl-CoA dehydrogenase/oxidase C-terminal" evidence="7">
    <location>
        <begin position="243"/>
        <end position="380"/>
    </location>
</feature>
<evidence type="ECO:0000313" key="9">
    <source>
        <dbReference type="EMBL" id="ADJ45809.1"/>
    </source>
</evidence>
<evidence type="ECO:0000256" key="6">
    <source>
        <dbReference type="RuleBase" id="RU362125"/>
    </source>
</evidence>
<feature type="domain" description="Acyl-CoA oxidase/dehydrogenase middle" evidence="8">
    <location>
        <begin position="132"/>
        <end position="226"/>
    </location>
</feature>
<dbReference type="Proteomes" id="UP000000328">
    <property type="component" value="Chromosome"/>
</dbReference>
<dbReference type="RefSeq" id="WP_013225881.1">
    <property type="nucleotide sequence ID" value="NC_014318.1"/>
</dbReference>
<proteinExistence type="inferred from homology"/>